<comment type="subcellular location">
    <subcellularLocation>
        <location evidence="1">Membrane</location>
        <topology evidence="1">Multi-pass membrane protein</topology>
    </subcellularLocation>
</comment>
<dbReference type="Proteomes" id="UP000245771">
    <property type="component" value="Unassembled WGS sequence"/>
</dbReference>
<feature type="compositionally biased region" description="Basic and acidic residues" evidence="5">
    <location>
        <begin position="551"/>
        <end position="562"/>
    </location>
</feature>
<feature type="transmembrane region" description="Helical" evidence="6">
    <location>
        <begin position="124"/>
        <end position="144"/>
    </location>
</feature>
<evidence type="ECO:0000256" key="1">
    <source>
        <dbReference type="ARBA" id="ARBA00004141"/>
    </source>
</evidence>
<feature type="compositionally biased region" description="Basic and acidic residues" evidence="5">
    <location>
        <begin position="42"/>
        <end position="56"/>
    </location>
</feature>
<feature type="transmembrane region" description="Helical" evidence="6">
    <location>
        <begin position="231"/>
        <end position="252"/>
    </location>
</feature>
<keyword evidence="9" id="KW-1185">Reference proteome</keyword>
<dbReference type="SUPFAM" id="SSF103481">
    <property type="entry name" value="Multidrug resistance efflux transporter EmrE"/>
    <property type="match status" value="1"/>
</dbReference>
<evidence type="ECO:0000256" key="4">
    <source>
        <dbReference type="ARBA" id="ARBA00023136"/>
    </source>
</evidence>
<evidence type="ECO:0000256" key="3">
    <source>
        <dbReference type="ARBA" id="ARBA00022989"/>
    </source>
</evidence>
<evidence type="ECO:0000256" key="6">
    <source>
        <dbReference type="SAM" id="Phobius"/>
    </source>
</evidence>
<dbReference type="RefSeq" id="XP_025353618.1">
    <property type="nucleotide sequence ID" value="XM_025499020.1"/>
</dbReference>
<feature type="transmembrane region" description="Helical" evidence="6">
    <location>
        <begin position="390"/>
        <end position="411"/>
    </location>
</feature>
<protein>
    <submittedName>
        <fullName evidence="8">TPT-domain-containing protein</fullName>
    </submittedName>
</protein>
<dbReference type="FunCoup" id="A0A316V710">
    <property type="interactions" value="358"/>
</dbReference>
<evidence type="ECO:0000259" key="7">
    <source>
        <dbReference type="Pfam" id="PF03151"/>
    </source>
</evidence>
<dbReference type="OrthoDB" id="18894at2759"/>
<gene>
    <name evidence="8" type="ORF">FA14DRAFT_161232</name>
</gene>
<feature type="transmembrane region" description="Helical" evidence="6">
    <location>
        <begin position="360"/>
        <end position="378"/>
    </location>
</feature>
<dbReference type="AlphaFoldDB" id="A0A316V710"/>
<keyword evidence="4 6" id="KW-0472">Membrane</keyword>
<dbReference type="Pfam" id="PF03151">
    <property type="entry name" value="TPT"/>
    <property type="match status" value="1"/>
</dbReference>
<dbReference type="InterPro" id="IPR037185">
    <property type="entry name" value="EmrE-like"/>
</dbReference>
<feature type="transmembrane region" description="Helical" evidence="6">
    <location>
        <begin position="290"/>
        <end position="308"/>
    </location>
</feature>
<feature type="region of interest" description="Disordered" evidence="5">
    <location>
        <begin position="470"/>
        <end position="562"/>
    </location>
</feature>
<accession>A0A316V710</accession>
<reference evidence="8 9" key="1">
    <citation type="journal article" date="2018" name="Mol. Biol. Evol.">
        <title>Broad Genomic Sampling Reveals a Smut Pathogenic Ancestry of the Fungal Clade Ustilaginomycotina.</title>
        <authorList>
            <person name="Kijpornyongpan T."/>
            <person name="Mondo S.J."/>
            <person name="Barry K."/>
            <person name="Sandor L."/>
            <person name="Lee J."/>
            <person name="Lipzen A."/>
            <person name="Pangilinan J."/>
            <person name="LaButti K."/>
            <person name="Hainaut M."/>
            <person name="Henrissat B."/>
            <person name="Grigoriev I.V."/>
            <person name="Spatafora J.W."/>
            <person name="Aime M.C."/>
        </authorList>
    </citation>
    <scope>NUCLEOTIDE SEQUENCE [LARGE SCALE GENOMIC DNA]</scope>
    <source>
        <strain evidence="8 9">MCA 3882</strain>
    </source>
</reference>
<feature type="transmembrane region" description="Helical" evidence="6">
    <location>
        <begin position="417"/>
        <end position="435"/>
    </location>
</feature>
<evidence type="ECO:0000313" key="8">
    <source>
        <dbReference type="EMBL" id="PWN33316.1"/>
    </source>
</evidence>
<dbReference type="InterPro" id="IPR004853">
    <property type="entry name" value="Sugar_P_trans_dom"/>
</dbReference>
<feature type="transmembrane region" description="Helical" evidence="6">
    <location>
        <begin position="164"/>
        <end position="183"/>
    </location>
</feature>
<feature type="compositionally biased region" description="Low complexity" evidence="5">
    <location>
        <begin position="57"/>
        <end position="69"/>
    </location>
</feature>
<evidence type="ECO:0000256" key="2">
    <source>
        <dbReference type="ARBA" id="ARBA00022692"/>
    </source>
</evidence>
<evidence type="ECO:0000256" key="5">
    <source>
        <dbReference type="SAM" id="MobiDB-lite"/>
    </source>
</evidence>
<dbReference type="InterPro" id="IPR050186">
    <property type="entry name" value="TPT_transporter"/>
</dbReference>
<sequence length="562" mass="62065">MVGPSQSPRIPLLSPPLEEQTIKATRRSGSLTGNEGSTVKASAKEEGKYTDDENHTTTKLRSTSTTSKTAGSIEENDDLEAAEEDMIAIAGHETVLQDGGYRQVGGNALRNSSSSVKSTMTRRILINLALIASWFFFSTLMNLYNSWLFSRKRTNFSYPLFTTSIHMVVQFALSSMVMFFCRRNRKIVPRRRNGKRARPSMQDYMGKVMPCALATALDIGLSNLSLQTITLTFYTMCKSSNLAFVLLFAVIFGLEKLRLSLIGIITLITVGVIMMVAAETEFVLEGAIEVLTASAMGGLRWALMQMLLKRKKMGMSNPIATTFWLSPLMGAFMISGSLLIENWKKLFTSPFFSDAPSSFHTIGLLVMPGFIVFCMNLCEFSLIQRTSVITLSVAGIFKEILTIMISSTVFGDELTPINVTGLCVAILGIILYNYYKYRLLLQKIAEGGSFSGHGEEEDDDDDEDRIETVEGRHGSSYTELEGGEVPNGKARHVEGGISSIALSTGQGSKKDEEDESLLTEAERKRRREREEEAELGGWHSSGFERTGNGWDDGRGYDSDETA</sequence>
<proteinExistence type="predicted"/>
<keyword evidence="2 6" id="KW-0812">Transmembrane</keyword>
<dbReference type="GO" id="GO:0016020">
    <property type="term" value="C:membrane"/>
    <property type="evidence" value="ECO:0007669"/>
    <property type="project" value="UniProtKB-SubCell"/>
</dbReference>
<name>A0A316V710_9BASI</name>
<dbReference type="GeneID" id="37020801"/>
<feature type="transmembrane region" description="Helical" evidence="6">
    <location>
        <begin position="204"/>
        <end position="225"/>
    </location>
</feature>
<feature type="compositionally biased region" description="Polar residues" evidence="5">
    <location>
        <begin position="27"/>
        <end position="40"/>
    </location>
</feature>
<organism evidence="8 9">
    <name type="scientific">Meira miltonrushii</name>
    <dbReference type="NCBI Taxonomy" id="1280837"/>
    <lineage>
        <taxon>Eukaryota</taxon>
        <taxon>Fungi</taxon>
        <taxon>Dikarya</taxon>
        <taxon>Basidiomycota</taxon>
        <taxon>Ustilaginomycotina</taxon>
        <taxon>Exobasidiomycetes</taxon>
        <taxon>Exobasidiales</taxon>
        <taxon>Brachybasidiaceae</taxon>
        <taxon>Meira</taxon>
    </lineage>
</organism>
<dbReference type="EMBL" id="KZ819604">
    <property type="protein sequence ID" value="PWN33316.1"/>
    <property type="molecule type" value="Genomic_DNA"/>
</dbReference>
<dbReference type="STRING" id="1280837.A0A316V710"/>
<dbReference type="PANTHER" id="PTHR11132">
    <property type="entry name" value="SOLUTE CARRIER FAMILY 35"/>
    <property type="match status" value="1"/>
</dbReference>
<dbReference type="InParanoid" id="A0A316V710"/>
<keyword evidence="3 6" id="KW-1133">Transmembrane helix</keyword>
<feature type="region of interest" description="Disordered" evidence="5">
    <location>
        <begin position="1"/>
        <end position="73"/>
    </location>
</feature>
<feature type="transmembrane region" description="Helical" evidence="6">
    <location>
        <begin position="259"/>
        <end position="278"/>
    </location>
</feature>
<evidence type="ECO:0000313" key="9">
    <source>
        <dbReference type="Proteomes" id="UP000245771"/>
    </source>
</evidence>
<feature type="domain" description="Sugar phosphate transporter" evidence="7">
    <location>
        <begin position="129"/>
        <end position="433"/>
    </location>
</feature>
<feature type="transmembrane region" description="Helical" evidence="6">
    <location>
        <begin position="320"/>
        <end position="340"/>
    </location>
</feature>